<keyword evidence="2" id="KW-1185">Reference proteome</keyword>
<protein>
    <submittedName>
        <fullName evidence="1">Uncharacterized protein</fullName>
    </submittedName>
</protein>
<evidence type="ECO:0000313" key="1">
    <source>
        <dbReference type="EMBL" id="KAK3060628.1"/>
    </source>
</evidence>
<proteinExistence type="predicted"/>
<feature type="non-terminal residue" evidence="1">
    <location>
        <position position="88"/>
    </location>
</feature>
<reference evidence="1" key="1">
    <citation type="submission" date="2024-09" db="EMBL/GenBank/DDBJ databases">
        <title>Black Yeasts Isolated from many extreme environments.</title>
        <authorList>
            <person name="Coleine C."/>
            <person name="Stajich J.E."/>
            <person name="Selbmann L."/>
        </authorList>
    </citation>
    <scope>NUCLEOTIDE SEQUENCE</scope>
    <source>
        <strain evidence="1">CCFEE 5737</strain>
    </source>
</reference>
<accession>A0ACC3D282</accession>
<name>A0ACC3D282_9PEZI</name>
<sequence length="88" mass="8803">MLSNNLFSLLALSAAAANAQQLTALLSDTAALSTLNSLVGKYPAIAEVLTTTPNLTIFAPSNAAFNATLSGAAGARIASNDALVQAIL</sequence>
<gene>
    <name evidence="1" type="ORF">LTS18_008113</name>
</gene>
<comment type="caution">
    <text evidence="1">The sequence shown here is derived from an EMBL/GenBank/DDBJ whole genome shotgun (WGS) entry which is preliminary data.</text>
</comment>
<dbReference type="Proteomes" id="UP001186974">
    <property type="component" value="Unassembled WGS sequence"/>
</dbReference>
<evidence type="ECO:0000313" key="2">
    <source>
        <dbReference type="Proteomes" id="UP001186974"/>
    </source>
</evidence>
<organism evidence="1 2">
    <name type="scientific">Coniosporium uncinatum</name>
    <dbReference type="NCBI Taxonomy" id="93489"/>
    <lineage>
        <taxon>Eukaryota</taxon>
        <taxon>Fungi</taxon>
        <taxon>Dikarya</taxon>
        <taxon>Ascomycota</taxon>
        <taxon>Pezizomycotina</taxon>
        <taxon>Dothideomycetes</taxon>
        <taxon>Dothideomycetes incertae sedis</taxon>
        <taxon>Coniosporium</taxon>
    </lineage>
</organism>
<dbReference type="EMBL" id="JAWDJW010008418">
    <property type="protein sequence ID" value="KAK3060628.1"/>
    <property type="molecule type" value="Genomic_DNA"/>
</dbReference>